<gene>
    <name evidence="1" type="ORF">ERS008198_00377</name>
</gene>
<dbReference type="AlphaFoldDB" id="A0A655BMV2"/>
<dbReference type="EMBL" id="CQPA01000002">
    <property type="protein sequence ID" value="CNT61621.1"/>
    <property type="molecule type" value="Genomic_DNA"/>
</dbReference>
<sequence length="68" mass="7843">MRFAEYFRIYSHGVKCALSFQSQTEFSLPGRLPFLALSTHLNVLFSIQYINTPLCCLMEPIISARQQD</sequence>
<reference evidence="1 2" key="1">
    <citation type="submission" date="2015-03" db="EMBL/GenBank/DDBJ databases">
        <authorList>
            <consortium name="Pathogen Informatics"/>
        </authorList>
    </citation>
    <scope>NUCLEOTIDE SEQUENCE [LARGE SCALE GENOMIC DNA]</scope>
    <source>
        <strain evidence="1 2">A1104</strain>
    </source>
</reference>
<accession>A0A655BMV2</accession>
<organism evidence="1 2">
    <name type="scientific">Salmonella enterica subsp. enterica serovar Bovismorbificans</name>
    <dbReference type="NCBI Taxonomy" id="58097"/>
    <lineage>
        <taxon>Bacteria</taxon>
        <taxon>Pseudomonadati</taxon>
        <taxon>Pseudomonadota</taxon>
        <taxon>Gammaproteobacteria</taxon>
        <taxon>Enterobacterales</taxon>
        <taxon>Enterobacteriaceae</taxon>
        <taxon>Salmonella</taxon>
    </lineage>
</organism>
<protein>
    <submittedName>
        <fullName evidence="1">Uncharacterized protein</fullName>
    </submittedName>
</protein>
<proteinExistence type="predicted"/>
<dbReference type="Proteomes" id="UP000041314">
    <property type="component" value="Unassembled WGS sequence"/>
</dbReference>
<evidence type="ECO:0000313" key="2">
    <source>
        <dbReference type="Proteomes" id="UP000041314"/>
    </source>
</evidence>
<name>A0A655BMV2_SALET</name>
<evidence type="ECO:0000313" key="1">
    <source>
        <dbReference type="EMBL" id="CNT61621.1"/>
    </source>
</evidence>